<dbReference type="HOGENOM" id="CLU_003292_2_2_1"/>
<keyword evidence="2" id="KW-0233">DNA recombination</keyword>
<dbReference type="GO" id="GO:0003677">
    <property type="term" value="F:DNA binding"/>
    <property type="evidence" value="ECO:0007669"/>
    <property type="project" value="UniProtKB-KW"/>
</dbReference>
<evidence type="ECO:0000313" key="3">
    <source>
        <dbReference type="EMBL" id="KIK43499.1"/>
    </source>
</evidence>
<dbReference type="InParanoid" id="A0A0D0B0H6"/>
<keyword evidence="4" id="KW-1185">Reference proteome</keyword>
<dbReference type="STRING" id="930992.A0A0D0B0H6"/>
<proteinExistence type="predicted"/>
<evidence type="ECO:0000256" key="1">
    <source>
        <dbReference type="ARBA" id="ARBA00023125"/>
    </source>
</evidence>
<dbReference type="Gene3D" id="1.10.150.130">
    <property type="match status" value="1"/>
</dbReference>
<organism evidence="3 4">
    <name type="scientific">Suillus luteus UH-Slu-Lm8-n1</name>
    <dbReference type="NCBI Taxonomy" id="930992"/>
    <lineage>
        <taxon>Eukaryota</taxon>
        <taxon>Fungi</taxon>
        <taxon>Dikarya</taxon>
        <taxon>Basidiomycota</taxon>
        <taxon>Agaricomycotina</taxon>
        <taxon>Agaricomycetes</taxon>
        <taxon>Agaricomycetidae</taxon>
        <taxon>Boletales</taxon>
        <taxon>Suillineae</taxon>
        <taxon>Suillaceae</taxon>
        <taxon>Suillus</taxon>
    </lineage>
</organism>
<dbReference type="PANTHER" id="PTHR34605">
    <property type="entry name" value="PHAGE_INTEGRASE DOMAIN-CONTAINING PROTEIN"/>
    <property type="match status" value="1"/>
</dbReference>
<gene>
    <name evidence="3" type="ORF">CY34DRAFT_790729</name>
</gene>
<sequence length="381" mass="42851">KAYNTSLTPIPSSLRPHCLARERLHLWIPASSRDARDKQGNIVPLLPSDLQRIRDTLIHAYAEATRETYGSGLLTFHVYCDSKMIPEHQRAPVSNILISSFITSMAGHYSAKTIVNYISGVRAWHVLHGLTWSLNDMETEALLKAAISLAPASTKRSKREPYTIDMISAIRDQLNLSNPLDAAVFACLTTAFFATARAGEFTVPRLDAFDPAIHVKPSNVSDTQDRQNLRMKTFFLPRTKSALEGEEVSWAKQTGPSDPEEAFANHLRINEPPRNNALFAYRHNDSYRPLTKTKFLQRLTSAAKAAGRQPVSGHGIRIGSTLEYLLRNIPFDVVKVKGRWSSDTFLAYLRRHAQILAPYMQATPELQEQFLRHTVNLPPVR</sequence>
<dbReference type="PANTHER" id="PTHR34605:SF3">
    <property type="entry name" value="P CELL-TYPE AGGLUTINATION PROTEIN MAP4-LIKE-RELATED"/>
    <property type="match status" value="1"/>
</dbReference>
<dbReference type="GO" id="GO:0006310">
    <property type="term" value="P:DNA recombination"/>
    <property type="evidence" value="ECO:0007669"/>
    <property type="project" value="UniProtKB-KW"/>
</dbReference>
<protein>
    <recommendedName>
        <fullName evidence="5">DNA breaking-rejoining enzyme</fullName>
    </recommendedName>
</protein>
<dbReference type="InterPro" id="IPR013762">
    <property type="entry name" value="Integrase-like_cat_sf"/>
</dbReference>
<dbReference type="SUPFAM" id="SSF56349">
    <property type="entry name" value="DNA breaking-rejoining enzymes"/>
    <property type="match status" value="1"/>
</dbReference>
<dbReference type="InterPro" id="IPR010998">
    <property type="entry name" value="Integrase_recombinase_N"/>
</dbReference>
<dbReference type="Proteomes" id="UP000054485">
    <property type="component" value="Unassembled WGS sequence"/>
</dbReference>
<feature type="non-terminal residue" evidence="3">
    <location>
        <position position="1"/>
    </location>
</feature>
<name>A0A0D0B0H6_9AGAM</name>
<dbReference type="GO" id="GO:0015074">
    <property type="term" value="P:DNA integration"/>
    <property type="evidence" value="ECO:0007669"/>
    <property type="project" value="InterPro"/>
</dbReference>
<dbReference type="OrthoDB" id="2678913at2759"/>
<evidence type="ECO:0008006" key="5">
    <source>
        <dbReference type="Google" id="ProtNLM"/>
    </source>
</evidence>
<dbReference type="EMBL" id="KN835211">
    <property type="protein sequence ID" value="KIK43499.1"/>
    <property type="molecule type" value="Genomic_DNA"/>
</dbReference>
<reference evidence="3 4" key="1">
    <citation type="submission" date="2014-04" db="EMBL/GenBank/DDBJ databases">
        <authorList>
            <consortium name="DOE Joint Genome Institute"/>
            <person name="Kuo A."/>
            <person name="Ruytinx J."/>
            <person name="Rineau F."/>
            <person name="Colpaert J."/>
            <person name="Kohler A."/>
            <person name="Nagy L.G."/>
            <person name="Floudas D."/>
            <person name="Copeland A."/>
            <person name="Barry K.W."/>
            <person name="Cichocki N."/>
            <person name="Veneault-Fourrey C."/>
            <person name="LaButti K."/>
            <person name="Lindquist E.A."/>
            <person name="Lipzen A."/>
            <person name="Lundell T."/>
            <person name="Morin E."/>
            <person name="Murat C."/>
            <person name="Sun H."/>
            <person name="Tunlid A."/>
            <person name="Henrissat B."/>
            <person name="Grigoriev I.V."/>
            <person name="Hibbett D.S."/>
            <person name="Martin F."/>
            <person name="Nordberg H.P."/>
            <person name="Cantor M.N."/>
            <person name="Hua S.X."/>
        </authorList>
    </citation>
    <scope>NUCLEOTIDE SEQUENCE [LARGE SCALE GENOMIC DNA]</scope>
    <source>
        <strain evidence="3 4">UH-Slu-Lm8-n1</strain>
    </source>
</reference>
<dbReference type="AlphaFoldDB" id="A0A0D0B0H6"/>
<accession>A0A0D0B0H6</accession>
<reference evidence="4" key="2">
    <citation type="submission" date="2015-01" db="EMBL/GenBank/DDBJ databases">
        <title>Evolutionary Origins and Diversification of the Mycorrhizal Mutualists.</title>
        <authorList>
            <consortium name="DOE Joint Genome Institute"/>
            <consortium name="Mycorrhizal Genomics Consortium"/>
            <person name="Kohler A."/>
            <person name="Kuo A."/>
            <person name="Nagy L.G."/>
            <person name="Floudas D."/>
            <person name="Copeland A."/>
            <person name="Barry K.W."/>
            <person name="Cichocki N."/>
            <person name="Veneault-Fourrey C."/>
            <person name="LaButti K."/>
            <person name="Lindquist E.A."/>
            <person name="Lipzen A."/>
            <person name="Lundell T."/>
            <person name="Morin E."/>
            <person name="Murat C."/>
            <person name="Riley R."/>
            <person name="Ohm R."/>
            <person name="Sun H."/>
            <person name="Tunlid A."/>
            <person name="Henrissat B."/>
            <person name="Grigoriev I.V."/>
            <person name="Hibbett D.S."/>
            <person name="Martin F."/>
        </authorList>
    </citation>
    <scope>NUCLEOTIDE SEQUENCE [LARGE SCALE GENOMIC DNA]</scope>
    <source>
        <strain evidence="4">UH-Slu-Lm8-n1</strain>
    </source>
</reference>
<dbReference type="Gene3D" id="1.10.443.10">
    <property type="entry name" value="Intergrase catalytic core"/>
    <property type="match status" value="1"/>
</dbReference>
<dbReference type="InterPro" id="IPR052925">
    <property type="entry name" value="Phage_Integrase-like_Recomb"/>
</dbReference>
<dbReference type="SUPFAM" id="SSF47823">
    <property type="entry name" value="lambda integrase-like, N-terminal domain"/>
    <property type="match status" value="1"/>
</dbReference>
<evidence type="ECO:0000256" key="2">
    <source>
        <dbReference type="ARBA" id="ARBA00023172"/>
    </source>
</evidence>
<evidence type="ECO:0000313" key="4">
    <source>
        <dbReference type="Proteomes" id="UP000054485"/>
    </source>
</evidence>
<dbReference type="InterPro" id="IPR011010">
    <property type="entry name" value="DNA_brk_join_enz"/>
</dbReference>
<keyword evidence="1" id="KW-0238">DNA-binding</keyword>